<dbReference type="PANTHER" id="PTHR10026">
    <property type="entry name" value="CYCLIN"/>
    <property type="match status" value="1"/>
</dbReference>
<organism evidence="3">
    <name type="scientific">Trypanosoma vivax (strain Y486)</name>
    <dbReference type="NCBI Taxonomy" id="1055687"/>
    <lineage>
        <taxon>Eukaryota</taxon>
        <taxon>Discoba</taxon>
        <taxon>Euglenozoa</taxon>
        <taxon>Kinetoplastea</taxon>
        <taxon>Metakinetoplastina</taxon>
        <taxon>Trypanosomatida</taxon>
        <taxon>Trypanosomatidae</taxon>
        <taxon>Trypanosoma</taxon>
        <taxon>Duttonella</taxon>
    </lineage>
</organism>
<dbReference type="GO" id="GO:0006357">
    <property type="term" value="P:regulation of transcription by RNA polymerase II"/>
    <property type="evidence" value="ECO:0007669"/>
    <property type="project" value="InterPro"/>
</dbReference>
<evidence type="ECO:0000256" key="1">
    <source>
        <dbReference type="SAM" id="MobiDB-lite"/>
    </source>
</evidence>
<name>G0U8S3_TRYVY</name>
<dbReference type="GO" id="GO:0016538">
    <property type="term" value="F:cyclin-dependent protein serine/threonine kinase regulator activity"/>
    <property type="evidence" value="ECO:0007669"/>
    <property type="project" value="InterPro"/>
</dbReference>
<dbReference type="InterPro" id="IPR006671">
    <property type="entry name" value="Cyclin_N"/>
</dbReference>
<dbReference type="EMBL" id="HE573027">
    <property type="protein sequence ID" value="CCC54003.1"/>
    <property type="molecule type" value="Genomic_DNA"/>
</dbReference>
<accession>G0U8S3</accession>
<dbReference type="Gene3D" id="1.10.472.10">
    <property type="entry name" value="Cyclin-like"/>
    <property type="match status" value="1"/>
</dbReference>
<feature type="domain" description="Cyclin N-terminal" evidence="2">
    <location>
        <begin position="5"/>
        <end position="85"/>
    </location>
</feature>
<feature type="region of interest" description="Disordered" evidence="1">
    <location>
        <begin position="207"/>
        <end position="236"/>
    </location>
</feature>
<dbReference type="VEuPathDB" id="TriTrypDB:TvY486_1114870"/>
<evidence type="ECO:0000313" key="3">
    <source>
        <dbReference type="EMBL" id="CCC54003.1"/>
    </source>
</evidence>
<dbReference type="Pfam" id="PF00134">
    <property type="entry name" value="Cyclin_N"/>
    <property type="match status" value="1"/>
</dbReference>
<gene>
    <name evidence="3" type="ORF">TVY486_1114870</name>
</gene>
<evidence type="ECO:0000259" key="2">
    <source>
        <dbReference type="Pfam" id="PF00134"/>
    </source>
</evidence>
<dbReference type="InterPro" id="IPR036915">
    <property type="entry name" value="Cyclin-like_sf"/>
</dbReference>
<proteinExistence type="predicted"/>
<sequence length="236" mass="26559">MTRYVVESLSFDSTVIATSMVYWHTFVCQHGLRKIDEIVLSASCVFLASKVEHYKVRLNKVIALVFEINLRSEEVEGWRRMLLETELLLCHTLGFSFQVTHPMKRIAEMVPQNDQAVFECAHRLFHLSFVTPLCTRVSTDEVAEALVYLAADGANRLDTLAGRFTCTSPERRDGIICMMIDAMVVMKKTTGFPKIDDAISASRKRFRDKEPSCPLPSRSSAGIASSSETPCVQDVE</sequence>
<dbReference type="AlphaFoldDB" id="G0U8S3"/>
<dbReference type="InterPro" id="IPR043198">
    <property type="entry name" value="Cyclin/Ssn8"/>
</dbReference>
<reference evidence="3" key="1">
    <citation type="journal article" date="2012" name="Proc. Natl. Acad. Sci. U.S.A.">
        <title>Antigenic diversity is generated by distinct evolutionary mechanisms in African trypanosome species.</title>
        <authorList>
            <person name="Jackson A.P."/>
            <person name="Berry A."/>
            <person name="Aslett M."/>
            <person name="Allison H.C."/>
            <person name="Burton P."/>
            <person name="Vavrova-Anderson J."/>
            <person name="Brown R."/>
            <person name="Browne H."/>
            <person name="Corton N."/>
            <person name="Hauser H."/>
            <person name="Gamble J."/>
            <person name="Gilderthorp R."/>
            <person name="Marcello L."/>
            <person name="McQuillan J."/>
            <person name="Otto T.D."/>
            <person name="Quail M.A."/>
            <person name="Sanders M.J."/>
            <person name="van Tonder A."/>
            <person name="Ginger M.L."/>
            <person name="Field M.C."/>
            <person name="Barry J.D."/>
            <person name="Hertz-Fowler C."/>
            <person name="Berriman M."/>
        </authorList>
    </citation>
    <scope>NUCLEOTIDE SEQUENCE</scope>
    <source>
        <strain evidence="3">Y486</strain>
    </source>
</reference>
<protein>
    <submittedName>
        <fullName evidence="3">Cyclin 9</fullName>
    </submittedName>
</protein>
<feature type="compositionally biased region" description="Low complexity" evidence="1">
    <location>
        <begin position="217"/>
        <end position="227"/>
    </location>
</feature>
<dbReference type="SUPFAM" id="SSF47954">
    <property type="entry name" value="Cyclin-like"/>
    <property type="match status" value="1"/>
</dbReference>